<proteinExistence type="predicted"/>
<name>A0AAV9V4S1_9PEZI</name>
<dbReference type="AlphaFoldDB" id="A0AAV9V4S1"/>
<keyword evidence="1" id="KW-0175">Coiled coil</keyword>
<evidence type="ECO:0000256" key="1">
    <source>
        <dbReference type="SAM" id="Coils"/>
    </source>
</evidence>
<keyword evidence="4" id="KW-1185">Reference proteome</keyword>
<gene>
    <name evidence="3" type="ORF">TWF696_003697</name>
</gene>
<protein>
    <submittedName>
        <fullName evidence="3">Uncharacterized protein</fullName>
    </submittedName>
</protein>
<dbReference type="Proteomes" id="UP001375240">
    <property type="component" value="Unassembled WGS sequence"/>
</dbReference>
<evidence type="ECO:0000313" key="4">
    <source>
        <dbReference type="Proteomes" id="UP001375240"/>
    </source>
</evidence>
<sequence length="501" mass="58170">MRSQEILEYRPWALNSLGQAPATETRIAQNTLEARVIALETKLRHSNPDHPCDCKYELSLLEEKLGTLRQHPWERRLSQLEAKQKRDTLDLSKVYDEFQEHQAKVDQLIQDCHWDYDSEERINNVVKSTNIIYIVERMLTKMKRFDKYRVESEECIRALKTRYERMTMDSQDWSRDMNHTQASVTDELHELRNEAKQLKEDVTDLRYLKEKLAEDLRCITKKLDRKVEELENTINSIARTSRASNPESKQIEIAPTQDTHRTTWVPPTSERPIQTPYPYNIPTFMKQPDGWSDIRAEVIRNLEETQRIYYSSPDKIKADEEIRTAVEVSERMSPGIRLASVDLSELDDSLPRRRKRKKKRFRSNLATTATVASDDIVAHMDTNLVPEDLQLPIDDVEEVGHVDPIASPMSSETTSDTKDTPTLETRVPEVTIPASIFNRSNKELVLKKSKSSLRKQKSKKSLKERNKPKYARLDEIFKQGKGFLDQSMSVAEVQAKPAVTC</sequence>
<evidence type="ECO:0000313" key="3">
    <source>
        <dbReference type="EMBL" id="KAK6354555.1"/>
    </source>
</evidence>
<dbReference type="EMBL" id="JAVHNQ010000002">
    <property type="protein sequence ID" value="KAK6354555.1"/>
    <property type="molecule type" value="Genomic_DNA"/>
</dbReference>
<accession>A0AAV9V4S1</accession>
<organism evidence="3 4">
    <name type="scientific">Orbilia brochopaga</name>
    <dbReference type="NCBI Taxonomy" id="3140254"/>
    <lineage>
        <taxon>Eukaryota</taxon>
        <taxon>Fungi</taxon>
        <taxon>Dikarya</taxon>
        <taxon>Ascomycota</taxon>
        <taxon>Pezizomycotina</taxon>
        <taxon>Orbiliomycetes</taxon>
        <taxon>Orbiliales</taxon>
        <taxon>Orbiliaceae</taxon>
        <taxon>Orbilia</taxon>
    </lineage>
</organism>
<feature type="coiled-coil region" evidence="1">
    <location>
        <begin position="181"/>
        <end position="240"/>
    </location>
</feature>
<comment type="caution">
    <text evidence="3">The sequence shown here is derived from an EMBL/GenBank/DDBJ whole genome shotgun (WGS) entry which is preliminary data.</text>
</comment>
<feature type="region of interest" description="Disordered" evidence="2">
    <location>
        <begin position="259"/>
        <end position="278"/>
    </location>
</feature>
<reference evidence="3 4" key="1">
    <citation type="submission" date="2019-10" db="EMBL/GenBank/DDBJ databases">
        <authorList>
            <person name="Palmer J.M."/>
        </authorList>
    </citation>
    <scope>NUCLEOTIDE SEQUENCE [LARGE SCALE GENOMIC DNA]</scope>
    <source>
        <strain evidence="3 4">TWF696</strain>
    </source>
</reference>
<evidence type="ECO:0000256" key="2">
    <source>
        <dbReference type="SAM" id="MobiDB-lite"/>
    </source>
</evidence>